<keyword evidence="1" id="KW-0489">Methyltransferase</keyword>
<gene>
    <name evidence="1" type="ORF">ACFFQA_10880</name>
</gene>
<dbReference type="PANTHER" id="PTHR11006:SF53">
    <property type="entry name" value="PROTEIN ARGININE N-METHYLTRANSFERASE 3"/>
    <property type="match status" value="1"/>
</dbReference>
<proteinExistence type="predicted"/>
<name>A0ABV5ZU68_9PSEU</name>
<accession>A0ABV5ZU68</accession>
<dbReference type="EMBL" id="JBHLZU010000009">
    <property type="protein sequence ID" value="MFB9904435.1"/>
    <property type="molecule type" value="Genomic_DNA"/>
</dbReference>
<organism evidence="1 2">
    <name type="scientific">Allokutzneria oryzae</name>
    <dbReference type="NCBI Taxonomy" id="1378989"/>
    <lineage>
        <taxon>Bacteria</taxon>
        <taxon>Bacillati</taxon>
        <taxon>Actinomycetota</taxon>
        <taxon>Actinomycetes</taxon>
        <taxon>Pseudonocardiales</taxon>
        <taxon>Pseudonocardiaceae</taxon>
        <taxon>Allokutzneria</taxon>
    </lineage>
</organism>
<dbReference type="PANTHER" id="PTHR11006">
    <property type="entry name" value="PROTEIN ARGININE N-METHYLTRANSFERASE"/>
    <property type="match status" value="1"/>
</dbReference>
<dbReference type="PROSITE" id="PS51678">
    <property type="entry name" value="SAM_MT_PRMT"/>
    <property type="match status" value="1"/>
</dbReference>
<dbReference type="CDD" id="cd02440">
    <property type="entry name" value="AdoMet_MTases"/>
    <property type="match status" value="1"/>
</dbReference>
<dbReference type="GO" id="GO:0008168">
    <property type="term" value="F:methyltransferase activity"/>
    <property type="evidence" value="ECO:0007669"/>
    <property type="project" value="UniProtKB-KW"/>
</dbReference>
<dbReference type="SUPFAM" id="SSF53335">
    <property type="entry name" value="S-adenosyl-L-methionine-dependent methyltransferases"/>
    <property type="match status" value="1"/>
</dbReference>
<evidence type="ECO:0000313" key="1">
    <source>
        <dbReference type="EMBL" id="MFB9904435.1"/>
    </source>
</evidence>
<dbReference type="Pfam" id="PF06325">
    <property type="entry name" value="PrmA"/>
    <property type="match status" value="1"/>
</dbReference>
<dbReference type="GO" id="GO:0005840">
    <property type="term" value="C:ribosome"/>
    <property type="evidence" value="ECO:0007669"/>
    <property type="project" value="UniProtKB-KW"/>
</dbReference>
<dbReference type="Proteomes" id="UP001589693">
    <property type="component" value="Unassembled WGS sequence"/>
</dbReference>
<dbReference type="InterPro" id="IPR025799">
    <property type="entry name" value="Arg_MeTrfase"/>
</dbReference>
<comment type="caution">
    <text evidence="1">The sequence shown here is derived from an EMBL/GenBank/DDBJ whole genome shotgun (WGS) entry which is preliminary data.</text>
</comment>
<keyword evidence="1" id="KW-0687">Ribonucleoprotein</keyword>
<dbReference type="GO" id="GO:0032259">
    <property type="term" value="P:methylation"/>
    <property type="evidence" value="ECO:0007669"/>
    <property type="project" value="UniProtKB-KW"/>
</dbReference>
<protein>
    <submittedName>
        <fullName evidence="1">50S ribosomal protein L11 methyltransferase</fullName>
    </submittedName>
</protein>
<dbReference type="InterPro" id="IPR029063">
    <property type="entry name" value="SAM-dependent_MTases_sf"/>
</dbReference>
<dbReference type="Gene3D" id="3.40.50.150">
    <property type="entry name" value="Vaccinia Virus protein VP39"/>
    <property type="match status" value="1"/>
</dbReference>
<keyword evidence="1" id="KW-0689">Ribosomal protein</keyword>
<sequence length="366" mass="39602">MQKISVGGVGVPVRVSTDTRFSADSPVLLPSIGEYPVYDPQAYEFMIADKLRTDAYREAVRALAPGKVVLDIGTGQDAIWAVTAALAGASRVYAIEVIPEAARKAREAVARAGVADRVTVLEGLSTRIELPERVDLLVSEIIGTIGGSEGAEHVLDDARERFLKPGGDSIPHRCVTTVAAVDLRSLVPNGELAFSPLVVPYLEEVFASVGNPFDLRLCLIGLGHAQFLSTQAEVEDLRFNDPLPGDGIDRVRLRVTRAGKLHGLALGIRLWIADESAEPIDSIVQWTNWSPVYVPLSREGVDVVQGDEVVLELKRSLSDDGVHPDYQLTGEVLRNGLSSVDISWNSPHHGKEFRAADVYRSLFPAA</sequence>
<keyword evidence="2" id="KW-1185">Reference proteome</keyword>
<reference evidence="1 2" key="1">
    <citation type="submission" date="2024-09" db="EMBL/GenBank/DDBJ databases">
        <authorList>
            <person name="Sun Q."/>
            <person name="Mori K."/>
        </authorList>
    </citation>
    <scope>NUCLEOTIDE SEQUENCE [LARGE SCALE GENOMIC DNA]</scope>
    <source>
        <strain evidence="1 2">TBRC 7907</strain>
    </source>
</reference>
<keyword evidence="1" id="KW-0808">Transferase</keyword>
<evidence type="ECO:0000313" key="2">
    <source>
        <dbReference type="Proteomes" id="UP001589693"/>
    </source>
</evidence>